<dbReference type="GO" id="GO:0003697">
    <property type="term" value="F:single-stranded DNA binding"/>
    <property type="evidence" value="ECO:0007669"/>
    <property type="project" value="TreeGrafter"/>
</dbReference>
<dbReference type="GO" id="GO:0044774">
    <property type="term" value="P:mitotic DNA integrity checkpoint signaling"/>
    <property type="evidence" value="ECO:0007669"/>
    <property type="project" value="TreeGrafter"/>
</dbReference>
<reference evidence="1" key="2">
    <citation type="submission" date="2022-06" db="UniProtKB">
        <authorList>
            <consortium name="EnsemblMetazoa"/>
        </authorList>
    </citation>
    <scope>IDENTIFICATION</scope>
    <source>
        <strain evidence="1">DF5081</strain>
    </source>
</reference>
<accession>A0A8R1E723</accession>
<evidence type="ECO:0000313" key="2">
    <source>
        <dbReference type="Proteomes" id="UP000005237"/>
    </source>
</evidence>
<dbReference type="GO" id="GO:0000793">
    <property type="term" value="C:condensed chromosome"/>
    <property type="evidence" value="ECO:0007669"/>
    <property type="project" value="TreeGrafter"/>
</dbReference>
<dbReference type="Proteomes" id="UP000005237">
    <property type="component" value="Unassembled WGS sequence"/>
</dbReference>
<dbReference type="GO" id="GO:0044547">
    <property type="term" value="F:DNA topoisomerase binding"/>
    <property type="evidence" value="ECO:0007669"/>
    <property type="project" value="TreeGrafter"/>
</dbReference>
<keyword evidence="2" id="KW-1185">Reference proteome</keyword>
<dbReference type="GO" id="GO:0035861">
    <property type="term" value="C:site of double-strand break"/>
    <property type="evidence" value="ECO:0007669"/>
    <property type="project" value="TreeGrafter"/>
</dbReference>
<reference evidence="2" key="1">
    <citation type="submission" date="2010-08" db="EMBL/GenBank/DDBJ databases">
        <authorList>
            <consortium name="Caenorhabditis japonica Sequencing Consortium"/>
            <person name="Wilson R.K."/>
        </authorList>
    </citation>
    <scope>NUCLEOTIDE SEQUENCE [LARGE SCALE GENOMIC DNA]</scope>
    <source>
        <strain evidence="2">DF5081</strain>
    </source>
</reference>
<dbReference type="GO" id="GO:0031297">
    <property type="term" value="P:replication fork processing"/>
    <property type="evidence" value="ECO:0007669"/>
    <property type="project" value="TreeGrafter"/>
</dbReference>
<dbReference type="GO" id="GO:0046975">
    <property type="term" value="F:histone H3K36 methyltransferase activity"/>
    <property type="evidence" value="ECO:0007669"/>
    <property type="project" value="TreeGrafter"/>
</dbReference>
<dbReference type="EnsemblMetazoa" id="CJA28499b.1">
    <property type="protein sequence ID" value="CJA28499b.1"/>
    <property type="gene ID" value="WBGene00184073"/>
</dbReference>
<organism evidence="1 2">
    <name type="scientific">Caenorhabditis japonica</name>
    <dbReference type="NCBI Taxonomy" id="281687"/>
    <lineage>
        <taxon>Eukaryota</taxon>
        <taxon>Metazoa</taxon>
        <taxon>Ecdysozoa</taxon>
        <taxon>Nematoda</taxon>
        <taxon>Chromadorea</taxon>
        <taxon>Rhabditida</taxon>
        <taxon>Rhabditina</taxon>
        <taxon>Rhabditomorpha</taxon>
        <taxon>Rhabditoidea</taxon>
        <taxon>Rhabditidae</taxon>
        <taxon>Peloderinae</taxon>
        <taxon>Caenorhabditis</taxon>
    </lineage>
</organism>
<dbReference type="GO" id="GO:0003690">
    <property type="term" value="F:double-stranded DNA binding"/>
    <property type="evidence" value="ECO:0007669"/>
    <property type="project" value="TreeGrafter"/>
</dbReference>
<evidence type="ECO:0008006" key="3">
    <source>
        <dbReference type="Google" id="ProtNLM"/>
    </source>
</evidence>
<dbReference type="GO" id="GO:0006303">
    <property type="term" value="P:double-strand break repair via nonhomologous end joining"/>
    <property type="evidence" value="ECO:0007669"/>
    <property type="project" value="TreeGrafter"/>
</dbReference>
<dbReference type="GO" id="GO:0000014">
    <property type="term" value="F:single-stranded DNA endodeoxyribonuclease activity"/>
    <property type="evidence" value="ECO:0007669"/>
    <property type="project" value="TreeGrafter"/>
</dbReference>
<sequence length="164" mass="18403">MSFEKMRLRAFLWFELKLNKNTAEAYRSLSKVFGMIFYWKASVDAGLSVFEMAMRAGKTRSTSTMKSRAAIESDPCKTTQSLAEQFTCTHGTIENHLNAIGKSNRCGKFGPHDLSAANKVSSITLCGILIRRSKSSDFLFAENNDVHTKPPNSTNVKSNMYNER</sequence>
<dbReference type="GO" id="GO:0000729">
    <property type="term" value="P:DNA double-strand break processing"/>
    <property type="evidence" value="ECO:0007669"/>
    <property type="project" value="TreeGrafter"/>
</dbReference>
<name>A0A8R1E723_CAEJA</name>
<dbReference type="GO" id="GO:0005634">
    <property type="term" value="C:nucleus"/>
    <property type="evidence" value="ECO:0007669"/>
    <property type="project" value="TreeGrafter"/>
</dbReference>
<dbReference type="InterPro" id="IPR036388">
    <property type="entry name" value="WH-like_DNA-bd_sf"/>
</dbReference>
<protein>
    <recommendedName>
        <fullName evidence="3">Mos1 transposase HTH domain-containing protein</fullName>
    </recommendedName>
</protein>
<dbReference type="Gene3D" id="1.10.10.1450">
    <property type="match status" value="1"/>
</dbReference>
<dbReference type="GO" id="GO:0042800">
    <property type="term" value="F:histone H3K4 methyltransferase activity"/>
    <property type="evidence" value="ECO:0007669"/>
    <property type="project" value="TreeGrafter"/>
</dbReference>
<dbReference type="AlphaFoldDB" id="A0A8R1E723"/>
<dbReference type="Gene3D" id="1.10.10.10">
    <property type="entry name" value="Winged helix-like DNA-binding domain superfamily/Winged helix DNA-binding domain"/>
    <property type="match status" value="1"/>
</dbReference>
<dbReference type="InterPro" id="IPR052709">
    <property type="entry name" value="Transposase-MT_Hybrid"/>
</dbReference>
<dbReference type="PANTHER" id="PTHR46060">
    <property type="entry name" value="MARINER MOS1 TRANSPOSASE-LIKE PROTEIN"/>
    <property type="match status" value="1"/>
</dbReference>
<proteinExistence type="predicted"/>
<evidence type="ECO:0000313" key="1">
    <source>
        <dbReference type="EnsemblMetazoa" id="CJA28499b.1"/>
    </source>
</evidence>
<dbReference type="GO" id="GO:0015074">
    <property type="term" value="P:DNA integration"/>
    <property type="evidence" value="ECO:0007669"/>
    <property type="project" value="TreeGrafter"/>
</dbReference>
<dbReference type="PANTHER" id="PTHR46060:SF2">
    <property type="entry name" value="HISTONE-LYSINE N-METHYLTRANSFERASE SETMAR"/>
    <property type="match status" value="1"/>
</dbReference>